<reference evidence="2 3" key="1">
    <citation type="journal article" date="2019" name="Int. J. Syst. Evol. Microbiol.">
        <title>The Global Catalogue of Microorganisms (GCM) 10K type strain sequencing project: providing services to taxonomists for standard genome sequencing and annotation.</title>
        <authorList>
            <consortium name="The Broad Institute Genomics Platform"/>
            <consortium name="The Broad Institute Genome Sequencing Center for Infectious Disease"/>
            <person name="Wu L."/>
            <person name="Ma J."/>
        </authorList>
    </citation>
    <scope>NUCLEOTIDE SEQUENCE [LARGE SCALE GENOMIC DNA]</scope>
    <source>
        <strain evidence="2 3">JCM 9731</strain>
    </source>
</reference>
<comment type="caution">
    <text evidence="2">The sequence shown here is derived from an EMBL/GenBank/DDBJ whole genome shotgun (WGS) entry which is preliminary data.</text>
</comment>
<organism evidence="2 3">
    <name type="scientific">Bacillus carboniphilus</name>
    <dbReference type="NCBI Taxonomy" id="86663"/>
    <lineage>
        <taxon>Bacteria</taxon>
        <taxon>Bacillati</taxon>
        <taxon>Bacillota</taxon>
        <taxon>Bacilli</taxon>
        <taxon>Bacillales</taxon>
        <taxon>Bacillaceae</taxon>
        <taxon>Bacillus</taxon>
    </lineage>
</organism>
<sequence length="48" mass="5624">MRKKEDTHFKLSYESDGEMGKKQSSKSDQSSSKEQDENMFFNITQDSE</sequence>
<feature type="compositionally biased region" description="Basic and acidic residues" evidence="1">
    <location>
        <begin position="1"/>
        <end position="21"/>
    </location>
</feature>
<feature type="region of interest" description="Disordered" evidence="1">
    <location>
        <begin position="1"/>
        <end position="48"/>
    </location>
</feature>
<dbReference type="EMBL" id="BAAADJ010000014">
    <property type="protein sequence ID" value="GAA0324617.1"/>
    <property type="molecule type" value="Genomic_DNA"/>
</dbReference>
<proteinExistence type="predicted"/>
<evidence type="ECO:0000313" key="3">
    <source>
        <dbReference type="Proteomes" id="UP001500782"/>
    </source>
</evidence>
<evidence type="ECO:0000256" key="1">
    <source>
        <dbReference type="SAM" id="MobiDB-lite"/>
    </source>
</evidence>
<accession>A0ABN0W4W9</accession>
<protein>
    <submittedName>
        <fullName evidence="2">Uncharacterized protein</fullName>
    </submittedName>
</protein>
<dbReference type="RefSeq" id="WP_343797625.1">
    <property type="nucleotide sequence ID" value="NZ_BAAADJ010000014.1"/>
</dbReference>
<evidence type="ECO:0000313" key="2">
    <source>
        <dbReference type="EMBL" id="GAA0324617.1"/>
    </source>
</evidence>
<name>A0ABN0W4W9_9BACI</name>
<keyword evidence="3" id="KW-1185">Reference proteome</keyword>
<gene>
    <name evidence="2" type="ORF">GCM10008967_13980</name>
</gene>
<dbReference type="Proteomes" id="UP001500782">
    <property type="component" value="Unassembled WGS sequence"/>
</dbReference>